<evidence type="ECO:0008006" key="2">
    <source>
        <dbReference type="Google" id="ProtNLM"/>
    </source>
</evidence>
<dbReference type="PANTHER" id="PTHR42866:SF1">
    <property type="entry name" value="SPORE COAT POLYSACCHARIDE BIOSYNTHESIS PROTEIN SPSF"/>
    <property type="match status" value="1"/>
</dbReference>
<accession>A0A3B0SIW5</accession>
<dbReference type="InterPro" id="IPR029044">
    <property type="entry name" value="Nucleotide-diphossugar_trans"/>
</dbReference>
<proteinExistence type="predicted"/>
<dbReference type="InterPro" id="IPR003329">
    <property type="entry name" value="Cytidylyl_trans"/>
</dbReference>
<dbReference type="AlphaFoldDB" id="A0A3B0SIW5"/>
<reference evidence="1" key="1">
    <citation type="submission" date="2018-06" db="EMBL/GenBank/DDBJ databases">
        <authorList>
            <person name="Zhirakovskaya E."/>
        </authorList>
    </citation>
    <scope>NUCLEOTIDE SEQUENCE</scope>
</reference>
<gene>
    <name evidence="1" type="ORF">MNBD_ALPHA01-396</name>
</gene>
<dbReference type="CDD" id="cd02518">
    <property type="entry name" value="GT2_SpsF"/>
    <property type="match status" value="1"/>
</dbReference>
<name>A0A3B0SIW5_9ZZZZ</name>
<organism evidence="1">
    <name type="scientific">hydrothermal vent metagenome</name>
    <dbReference type="NCBI Taxonomy" id="652676"/>
    <lineage>
        <taxon>unclassified sequences</taxon>
        <taxon>metagenomes</taxon>
        <taxon>ecological metagenomes</taxon>
    </lineage>
</organism>
<protein>
    <recommendedName>
        <fullName evidence="2">Acylneuraminate cytidylyltransferase</fullName>
    </recommendedName>
</protein>
<dbReference type="Pfam" id="PF02348">
    <property type="entry name" value="CTP_transf_3"/>
    <property type="match status" value="1"/>
</dbReference>
<dbReference type="GO" id="GO:0005829">
    <property type="term" value="C:cytosol"/>
    <property type="evidence" value="ECO:0007669"/>
    <property type="project" value="TreeGrafter"/>
</dbReference>
<dbReference type="PANTHER" id="PTHR42866">
    <property type="entry name" value="3-DEOXY-MANNO-OCTULOSONATE CYTIDYLYLTRANSFERASE"/>
    <property type="match status" value="1"/>
</dbReference>
<dbReference type="SUPFAM" id="SSF53448">
    <property type="entry name" value="Nucleotide-diphospho-sugar transferases"/>
    <property type="match status" value="1"/>
</dbReference>
<dbReference type="EMBL" id="UOEJ01000209">
    <property type="protein sequence ID" value="VAW05328.1"/>
    <property type="molecule type" value="Genomic_DNA"/>
</dbReference>
<evidence type="ECO:0000313" key="1">
    <source>
        <dbReference type="EMBL" id="VAW05328.1"/>
    </source>
</evidence>
<sequence>MTSTRLPGKILKQVCGRTLLDYHVSRLLRSRTIDRLVIATTENQTDDPVQEYCTTRDIACVRGSEGDVLARFHQAVMEYPADIVVRVTSDCPVIDPHLLDQLVGYFISHREQYDYVSLPPGNFPRGLDVEVFSGEALEEAFIHGHKPHEREHVTPYIYREENRSRCGVLPSQERSGHHRWCVDEPADFELLTNILTAFQGRDDFSWRECLALFDENPDWFDINHMVHQKKT</sequence>
<dbReference type="Gene3D" id="3.90.550.10">
    <property type="entry name" value="Spore Coat Polysaccharide Biosynthesis Protein SpsA, Chain A"/>
    <property type="match status" value="1"/>
</dbReference>